<proteinExistence type="inferred from homology"/>
<accession>A0A9P8EHN7</accession>
<dbReference type="InterPro" id="IPR050724">
    <property type="entry name" value="Glu_Leu_Phe_Val_DH"/>
</dbReference>
<feature type="domain" description="Glutamate/phenylalanine/leucine/valine/L-tryptophan dehydrogenase C-terminal" evidence="10">
    <location>
        <begin position="39"/>
        <end position="303"/>
    </location>
</feature>
<dbReference type="Pfam" id="PF00698">
    <property type="entry name" value="Acyl_transf_1"/>
    <property type="match status" value="1"/>
</dbReference>
<dbReference type="Gene3D" id="3.30.70.250">
    <property type="entry name" value="Malonyl-CoA ACP transacylase, ACP-binding"/>
    <property type="match status" value="1"/>
</dbReference>
<dbReference type="Gene3D" id="3.40.366.10">
    <property type="entry name" value="Malonyl-Coenzyme A Acyl Carrier Protein, domain 2"/>
    <property type="match status" value="1"/>
</dbReference>
<dbReference type="Gene3D" id="1.10.285.10">
    <property type="entry name" value="Glutamate Dehydrogenase, chain A, domain 3"/>
    <property type="match status" value="1"/>
</dbReference>
<evidence type="ECO:0000256" key="6">
    <source>
        <dbReference type="ARBA" id="ARBA00029617"/>
    </source>
</evidence>
<dbReference type="SUPFAM" id="SSF53223">
    <property type="entry name" value="Aminoacid dehydrogenase-like, N-terminal domain"/>
    <property type="match status" value="1"/>
</dbReference>
<evidence type="ECO:0000256" key="3">
    <source>
        <dbReference type="ARBA" id="ARBA00012907"/>
    </source>
</evidence>
<sequence>AGDIGVGGREVGYMFGAYKSIRNQWEGILTGKGGNWGGSLIRPEATGYGLVYYVEHMIQYASGGKESFSGKRVAISGSGNVAQYAALKVIELGGTVVSLSDSKGAIIATSEKGFTPEIINVIADLKLNRKALTDLSSSSEYSSQFKYIEGARPWKHCGNVDVALPSATQNEVSADEAEALISQGAKFIAEGSNMGCTQEAIDIFEASRKEKKGSAIWYAPGKAANAGGVAVSGLEMAQNSQRLKWTSEEVDEKLKQIMKNCFENGLETAKEYVTPAEGEFPSLVAGSNIAGFKKVAQAMHDQGDWWTYTSRSTRPKTALFFPGQGVQRVGMLDPWLSAFPSTVKPILEEIDHTLAISPSLTSLITSATNAELTATQNAQPAIMATSILILRVLEKEFGFTTKDTVDVTLGHSLGEFAALVAAGNLDFTSALKMVRRRGEVMAHCSASTQAEMGMVALVCEPDQRDATLDAITRHLDKNPDLRANVANINSKTQFVLSGEIAHINTVLKHISQFDSHDPRAVRLKADSPFHSPLMQPAVELMQKLLRQPNAVTFDDSTLPCISNITAKPFSSADELIDLVARSAAEPVLWHQSIVYLHQQEKVKRWIGIGPGKVGRNLVGKEVGMKGIGVKGGGVLALTDPKEIEEFMRALEDTDKALDEDVE</sequence>
<name>A0A9P8EHN7_AURME</name>
<evidence type="ECO:0000256" key="1">
    <source>
        <dbReference type="ARBA" id="ARBA00006382"/>
    </source>
</evidence>
<dbReference type="PANTHER" id="PTHR43571">
    <property type="entry name" value="NADP-SPECIFIC GLUTAMATE DEHYDROGENASE 1-RELATED"/>
    <property type="match status" value="1"/>
</dbReference>
<dbReference type="SMART" id="SM00827">
    <property type="entry name" value="PKS_AT"/>
    <property type="match status" value="1"/>
</dbReference>
<dbReference type="GO" id="GO:0016740">
    <property type="term" value="F:transferase activity"/>
    <property type="evidence" value="ECO:0007669"/>
    <property type="project" value="InterPro"/>
</dbReference>
<dbReference type="GO" id="GO:0005829">
    <property type="term" value="C:cytosol"/>
    <property type="evidence" value="ECO:0007669"/>
    <property type="project" value="TreeGrafter"/>
</dbReference>
<evidence type="ECO:0000259" key="9">
    <source>
        <dbReference type="SMART" id="SM00827"/>
    </source>
</evidence>
<dbReference type="EC" id="1.4.1.4" evidence="3"/>
<feature type="domain" description="Malonyl-CoA:ACP transacylase (MAT)" evidence="9">
    <location>
        <begin position="320"/>
        <end position="642"/>
    </location>
</feature>
<comment type="similarity">
    <text evidence="1 8">Belongs to the Glu/Leu/Phe/Val dehydrogenases family.</text>
</comment>
<dbReference type="Gene3D" id="3.40.50.10860">
    <property type="entry name" value="Leucine Dehydrogenase, chain A, domain 1"/>
    <property type="match status" value="1"/>
</dbReference>
<feature type="non-terminal residue" evidence="11">
    <location>
        <position position="1"/>
    </location>
</feature>
<dbReference type="InterPro" id="IPR001227">
    <property type="entry name" value="Ac_transferase_dom_sf"/>
</dbReference>
<keyword evidence="8" id="KW-0560">Oxidoreductase</keyword>
<dbReference type="PANTHER" id="PTHR43571:SF1">
    <property type="entry name" value="NADP-SPECIFIC GLUTAMATE DEHYDROGENASE 1-RELATED"/>
    <property type="match status" value="1"/>
</dbReference>
<dbReference type="CDD" id="cd05313">
    <property type="entry name" value="NAD_bind_2_Glu_DH"/>
    <property type="match status" value="1"/>
</dbReference>
<reference evidence="11" key="2">
    <citation type="submission" date="2021-08" db="EMBL/GenBank/DDBJ databases">
        <authorList>
            <person name="Gostincar C."/>
            <person name="Sun X."/>
            <person name="Song Z."/>
            <person name="Gunde-Cimerman N."/>
        </authorList>
    </citation>
    <scope>NUCLEOTIDE SEQUENCE</scope>
    <source>
        <strain evidence="11">EXF-9911</strain>
    </source>
</reference>
<evidence type="ECO:0000256" key="4">
    <source>
        <dbReference type="ARBA" id="ARBA00021155"/>
    </source>
</evidence>
<dbReference type="PRINTS" id="PR00082">
    <property type="entry name" value="GLFDHDRGNASE"/>
</dbReference>
<dbReference type="InterPro" id="IPR014043">
    <property type="entry name" value="Acyl_transferase_dom"/>
</dbReference>
<dbReference type="GO" id="GO:0004354">
    <property type="term" value="F:glutamate dehydrogenase (NADP+) activity"/>
    <property type="evidence" value="ECO:0007669"/>
    <property type="project" value="UniProtKB-EC"/>
</dbReference>
<dbReference type="SMART" id="SM00839">
    <property type="entry name" value="ELFV_dehydrog"/>
    <property type="match status" value="1"/>
</dbReference>
<evidence type="ECO:0000256" key="5">
    <source>
        <dbReference type="ARBA" id="ARBA00022857"/>
    </source>
</evidence>
<dbReference type="EMBL" id="JAHFXF010000370">
    <property type="protein sequence ID" value="KAG9689131.1"/>
    <property type="molecule type" value="Genomic_DNA"/>
</dbReference>
<dbReference type="GO" id="GO:0006537">
    <property type="term" value="P:glutamate biosynthetic process"/>
    <property type="evidence" value="ECO:0007669"/>
    <property type="project" value="TreeGrafter"/>
</dbReference>
<protein>
    <recommendedName>
        <fullName evidence="4">NADP-specific glutamate dehydrogenase</fullName>
        <ecNumber evidence="3">1.4.1.4</ecNumber>
    </recommendedName>
    <alternativeName>
        <fullName evidence="6">NADP-dependent glutamate dehydrogenase</fullName>
    </alternativeName>
</protein>
<dbReference type="OrthoDB" id="6718861at2759"/>
<organism evidence="11 12">
    <name type="scientific">Aureobasidium melanogenum</name>
    <name type="common">Aureobasidium pullulans var. melanogenum</name>
    <dbReference type="NCBI Taxonomy" id="46634"/>
    <lineage>
        <taxon>Eukaryota</taxon>
        <taxon>Fungi</taxon>
        <taxon>Dikarya</taxon>
        <taxon>Ascomycota</taxon>
        <taxon>Pezizomycotina</taxon>
        <taxon>Dothideomycetes</taxon>
        <taxon>Dothideomycetidae</taxon>
        <taxon>Dothideales</taxon>
        <taxon>Saccotheciaceae</taxon>
        <taxon>Aureobasidium</taxon>
    </lineage>
</organism>
<dbReference type="InterPro" id="IPR046346">
    <property type="entry name" value="Aminoacid_DH-like_N_sf"/>
</dbReference>
<dbReference type="InterPro" id="IPR036291">
    <property type="entry name" value="NAD(P)-bd_dom_sf"/>
</dbReference>
<evidence type="ECO:0000259" key="10">
    <source>
        <dbReference type="SMART" id="SM00839"/>
    </source>
</evidence>
<comment type="catalytic activity">
    <reaction evidence="7">
        <text>L-glutamate + NADP(+) + H2O = 2-oxoglutarate + NH4(+) + NADPH + H(+)</text>
        <dbReference type="Rhea" id="RHEA:11612"/>
        <dbReference type="ChEBI" id="CHEBI:15377"/>
        <dbReference type="ChEBI" id="CHEBI:15378"/>
        <dbReference type="ChEBI" id="CHEBI:16810"/>
        <dbReference type="ChEBI" id="CHEBI:28938"/>
        <dbReference type="ChEBI" id="CHEBI:29985"/>
        <dbReference type="ChEBI" id="CHEBI:57783"/>
        <dbReference type="ChEBI" id="CHEBI:58349"/>
        <dbReference type="EC" id="1.4.1.4"/>
    </reaction>
</comment>
<comment type="caution">
    <text evidence="11">The sequence shown here is derived from an EMBL/GenBank/DDBJ whole genome shotgun (WGS) entry which is preliminary data.</text>
</comment>
<dbReference type="Gene3D" id="3.40.50.720">
    <property type="entry name" value="NAD(P)-binding Rossmann-like Domain"/>
    <property type="match status" value="1"/>
</dbReference>
<keyword evidence="5" id="KW-0521">NADP</keyword>
<dbReference type="FunFam" id="3.40.50.720:FF:000030">
    <property type="entry name" value="Glutamate dehydrogenase"/>
    <property type="match status" value="1"/>
</dbReference>
<evidence type="ECO:0000313" key="12">
    <source>
        <dbReference type="Proteomes" id="UP000779574"/>
    </source>
</evidence>
<dbReference type="InterPro" id="IPR033922">
    <property type="entry name" value="NAD_bind_Glu_DH"/>
</dbReference>
<evidence type="ECO:0000313" key="11">
    <source>
        <dbReference type="EMBL" id="KAG9689131.1"/>
    </source>
</evidence>
<evidence type="ECO:0000256" key="7">
    <source>
        <dbReference type="ARBA" id="ARBA00048584"/>
    </source>
</evidence>
<dbReference type="Pfam" id="PF00208">
    <property type="entry name" value="ELFV_dehydrog"/>
    <property type="match status" value="1"/>
</dbReference>
<gene>
    <name evidence="11" type="ORF">KCU76_g9099</name>
</gene>
<dbReference type="InterPro" id="IPR006095">
    <property type="entry name" value="Glu/Leu/Phe/Val/Trp_DH"/>
</dbReference>
<dbReference type="Proteomes" id="UP000779574">
    <property type="component" value="Unassembled WGS sequence"/>
</dbReference>
<dbReference type="FunFam" id="1.10.285.10:FF:000001">
    <property type="entry name" value="Glutamate dehydrogenase"/>
    <property type="match status" value="1"/>
</dbReference>
<evidence type="ECO:0000256" key="2">
    <source>
        <dbReference type="ARBA" id="ARBA00011643"/>
    </source>
</evidence>
<evidence type="ECO:0000256" key="8">
    <source>
        <dbReference type="RuleBase" id="RU004417"/>
    </source>
</evidence>
<comment type="subunit">
    <text evidence="2">Homohexamer.</text>
</comment>
<dbReference type="InterPro" id="IPR016035">
    <property type="entry name" value="Acyl_Trfase/lysoPLipase"/>
</dbReference>
<dbReference type="SUPFAM" id="SSF51735">
    <property type="entry name" value="NAD(P)-binding Rossmann-fold domains"/>
    <property type="match status" value="1"/>
</dbReference>
<dbReference type="SUPFAM" id="SSF52151">
    <property type="entry name" value="FabD/lysophospholipase-like"/>
    <property type="match status" value="1"/>
</dbReference>
<reference evidence="11" key="1">
    <citation type="journal article" date="2021" name="J Fungi (Basel)">
        <title>Virulence traits and population genomics of the black yeast Aureobasidium melanogenum.</title>
        <authorList>
            <person name="Cernosa A."/>
            <person name="Sun X."/>
            <person name="Gostincar C."/>
            <person name="Fang C."/>
            <person name="Gunde-Cimerman N."/>
            <person name="Song Z."/>
        </authorList>
    </citation>
    <scope>NUCLEOTIDE SEQUENCE</scope>
    <source>
        <strain evidence="11">EXF-9911</strain>
    </source>
</reference>
<dbReference type="AlphaFoldDB" id="A0A9P8EHN7"/>
<feature type="non-terminal residue" evidence="11">
    <location>
        <position position="662"/>
    </location>
</feature>
<dbReference type="InterPro" id="IPR006096">
    <property type="entry name" value="Glu/Leu/Phe/Val/Trp_DH_C"/>
</dbReference>